<evidence type="ECO:0000313" key="2">
    <source>
        <dbReference type="Proteomes" id="UP001054889"/>
    </source>
</evidence>
<dbReference type="PANTHER" id="PTHR47718">
    <property type="entry name" value="OS01G0519700 PROTEIN"/>
    <property type="match status" value="1"/>
</dbReference>
<evidence type="ECO:0008006" key="3">
    <source>
        <dbReference type="Google" id="ProtNLM"/>
    </source>
</evidence>
<dbReference type="EMBL" id="BQKI01000010">
    <property type="protein sequence ID" value="GJN03435.1"/>
    <property type="molecule type" value="Genomic_DNA"/>
</dbReference>
<accession>A0AAV5CZL5</accession>
<name>A0AAV5CZL5_ELECO</name>
<reference evidence="1" key="1">
    <citation type="journal article" date="2018" name="DNA Res.">
        <title>Multiple hybrid de novo genome assembly of finger millet, an orphan allotetraploid crop.</title>
        <authorList>
            <person name="Hatakeyama M."/>
            <person name="Aluri S."/>
            <person name="Balachadran M.T."/>
            <person name="Sivarajan S.R."/>
            <person name="Patrignani A."/>
            <person name="Gruter S."/>
            <person name="Poveda L."/>
            <person name="Shimizu-Inatsugi R."/>
            <person name="Baeten J."/>
            <person name="Francoijs K.J."/>
            <person name="Nataraja K.N."/>
            <person name="Reddy Y.A.N."/>
            <person name="Phadnis S."/>
            <person name="Ravikumar R.L."/>
            <person name="Schlapbach R."/>
            <person name="Sreeman S.M."/>
            <person name="Shimizu K.K."/>
        </authorList>
    </citation>
    <scope>NUCLEOTIDE SEQUENCE</scope>
</reference>
<dbReference type="PANTHER" id="PTHR47718:SF13">
    <property type="entry name" value="OS09G0290500 PROTEIN"/>
    <property type="match status" value="1"/>
</dbReference>
<comment type="caution">
    <text evidence="1">The sequence shown here is derived from an EMBL/GenBank/DDBJ whole genome shotgun (WGS) entry which is preliminary data.</text>
</comment>
<proteinExistence type="predicted"/>
<reference evidence="1" key="2">
    <citation type="submission" date="2021-12" db="EMBL/GenBank/DDBJ databases">
        <title>Resequencing data analysis of finger millet.</title>
        <authorList>
            <person name="Hatakeyama M."/>
            <person name="Aluri S."/>
            <person name="Balachadran M.T."/>
            <person name="Sivarajan S.R."/>
            <person name="Poveda L."/>
            <person name="Shimizu-Inatsugi R."/>
            <person name="Schlapbach R."/>
            <person name="Sreeman S.M."/>
            <person name="Shimizu K.K."/>
        </authorList>
    </citation>
    <scope>NUCLEOTIDE SEQUENCE</scope>
</reference>
<evidence type="ECO:0000313" key="1">
    <source>
        <dbReference type="EMBL" id="GJN03435.1"/>
    </source>
</evidence>
<dbReference type="AlphaFoldDB" id="A0AAV5CZL5"/>
<gene>
    <name evidence="1" type="primary">ga20880</name>
    <name evidence="1" type="ORF">PR202_ga20880</name>
</gene>
<organism evidence="1 2">
    <name type="scientific">Eleusine coracana subsp. coracana</name>
    <dbReference type="NCBI Taxonomy" id="191504"/>
    <lineage>
        <taxon>Eukaryota</taxon>
        <taxon>Viridiplantae</taxon>
        <taxon>Streptophyta</taxon>
        <taxon>Embryophyta</taxon>
        <taxon>Tracheophyta</taxon>
        <taxon>Spermatophyta</taxon>
        <taxon>Magnoliopsida</taxon>
        <taxon>Liliopsida</taxon>
        <taxon>Poales</taxon>
        <taxon>Poaceae</taxon>
        <taxon>PACMAD clade</taxon>
        <taxon>Chloridoideae</taxon>
        <taxon>Cynodonteae</taxon>
        <taxon>Eleusininae</taxon>
        <taxon>Eleusine</taxon>
    </lineage>
</organism>
<sequence length="153" mass="17632">MQNAIAEVFPEARHRWCLWRIMNKVPEKLGAYLEYDDITFTLSNVVYDSLSREDFGKGWTNMINRFGLEDNEWLSGLTTLKKFVEQYDNALIDKGNLDHSYCAAYETGSSGSMVNMFQELPSDQPTQPCIMRSYIDLLQGQGDLMELLLQNLN</sequence>
<dbReference type="Proteomes" id="UP001054889">
    <property type="component" value="Unassembled WGS sequence"/>
</dbReference>
<keyword evidence="2" id="KW-1185">Reference proteome</keyword>
<protein>
    <recommendedName>
        <fullName evidence="3">Protein FAR1-RELATED SEQUENCE</fullName>
    </recommendedName>
</protein>